<gene>
    <name evidence="2" type="ORF">IC235_08725</name>
</gene>
<protein>
    <recommendedName>
        <fullName evidence="4">Carboxypeptidase regulatory-like domain-containing protein</fullName>
    </recommendedName>
</protein>
<dbReference type="AlphaFoldDB" id="A0A927BBY8"/>
<comment type="caution">
    <text evidence="2">The sequence shown here is derived from an EMBL/GenBank/DDBJ whole genome shotgun (WGS) entry which is preliminary data.</text>
</comment>
<keyword evidence="3" id="KW-1185">Reference proteome</keyword>
<feature type="chain" id="PRO_5036712588" description="Carboxypeptidase regulatory-like domain-containing protein" evidence="1">
    <location>
        <begin position="34"/>
        <end position="400"/>
    </location>
</feature>
<evidence type="ECO:0000313" key="3">
    <source>
        <dbReference type="Proteomes" id="UP000612233"/>
    </source>
</evidence>
<reference evidence="2" key="1">
    <citation type="submission" date="2020-09" db="EMBL/GenBank/DDBJ databases">
        <authorList>
            <person name="Kim M.K."/>
        </authorList>
    </citation>
    <scope>NUCLEOTIDE SEQUENCE</scope>
    <source>
        <strain evidence="2">BT664</strain>
    </source>
</reference>
<organism evidence="2 3">
    <name type="scientific">Hymenobacter montanus</name>
    <dbReference type="NCBI Taxonomy" id="2771359"/>
    <lineage>
        <taxon>Bacteria</taxon>
        <taxon>Pseudomonadati</taxon>
        <taxon>Bacteroidota</taxon>
        <taxon>Cytophagia</taxon>
        <taxon>Cytophagales</taxon>
        <taxon>Hymenobacteraceae</taxon>
        <taxon>Hymenobacter</taxon>
    </lineage>
</organism>
<dbReference type="EMBL" id="JACXAD010000008">
    <property type="protein sequence ID" value="MBD2767975.1"/>
    <property type="molecule type" value="Genomic_DNA"/>
</dbReference>
<sequence>MSTPRKIMDLSNTTRRLPAGALLALCLSGLALASCDRNDDYDLGAATPLQGQVLDVTTGQAVPLATVRLLARRSAAQPDSITEEIEADAQGNFSFAPVLDPAQTYTLSALLPGTYRADQPVPVKRTRLGQLKLYLRPAPNAFQQQLDQLIGQLAATPLPTEQRNGYRVTFGNLPPQWTRLIKLDMTRQWQPIGQRGMNYFAIGRAENDNAFSNRTNLNSKYYQAWVGAYVVDGTADLFDGVPNADINATIRAGMPQMLARIARFSELDQAGWLTAAGDPSPLASTGPSTKVGEVNKFGLTIPLYAATQASHSDLTTATNEISELIGMPPAAIWQNKVGAYHPVSLNVYYLPFYDAEKRLLVIGYAASANYTTRQGNRRDNEDKLKEQLLNILKSIELVRL</sequence>
<name>A0A927BBY8_9BACT</name>
<accession>A0A927BBY8</accession>
<dbReference type="PROSITE" id="PS51257">
    <property type="entry name" value="PROKAR_LIPOPROTEIN"/>
    <property type="match status" value="1"/>
</dbReference>
<evidence type="ECO:0000256" key="1">
    <source>
        <dbReference type="SAM" id="SignalP"/>
    </source>
</evidence>
<dbReference type="RefSeq" id="WP_191004794.1">
    <property type="nucleotide sequence ID" value="NZ_JACXAD010000008.1"/>
</dbReference>
<dbReference type="Gene3D" id="2.60.40.1120">
    <property type="entry name" value="Carboxypeptidase-like, regulatory domain"/>
    <property type="match status" value="1"/>
</dbReference>
<proteinExistence type="predicted"/>
<dbReference type="Proteomes" id="UP000612233">
    <property type="component" value="Unassembled WGS sequence"/>
</dbReference>
<feature type="signal peptide" evidence="1">
    <location>
        <begin position="1"/>
        <end position="33"/>
    </location>
</feature>
<keyword evidence="1" id="KW-0732">Signal</keyword>
<evidence type="ECO:0008006" key="4">
    <source>
        <dbReference type="Google" id="ProtNLM"/>
    </source>
</evidence>
<evidence type="ECO:0000313" key="2">
    <source>
        <dbReference type="EMBL" id="MBD2767975.1"/>
    </source>
</evidence>